<name>A0A6L3B2N6_AZOBR</name>
<evidence type="ECO:0000313" key="2">
    <source>
        <dbReference type="Proteomes" id="UP000476837"/>
    </source>
</evidence>
<dbReference type="EMBL" id="QOKV01000005">
    <property type="protein sequence ID" value="KAA0686197.1"/>
    <property type="molecule type" value="Genomic_DNA"/>
</dbReference>
<protein>
    <submittedName>
        <fullName evidence="1">Uncharacterized protein</fullName>
    </submittedName>
</protein>
<comment type="caution">
    <text evidence="1">The sequence shown here is derived from an EMBL/GenBank/DDBJ whole genome shotgun (WGS) entry which is preliminary data.</text>
</comment>
<sequence length="316" mass="35299">MSTAKKPQAQLLTGTHRGTAPATDHLTYFLLGEKGSSGKTVVSELVALLSDQYVAQAGGTEMNVVTVDDQPRLRHVLGDRVALALPLTPPDNVSDDDESEDLRTYYEQVFEFQKGRDCLIDTGSNSSKRIFSWFRGARGAYARMTKEEGVHMRFVVVIDNDAEAANGAADMMAAAYRMWSKLGNADFFLVRNAHKGSFKGLEASCEKYRLMLELPWLKIVDLPRNKSIFWDMWRNKGERSIVDMFAALDGADEDKMRREALATETGLNTGKVNHGVFDFMLWLHESQKALLPLLRPDVAQAIKARLDEDADLYAAD</sequence>
<proteinExistence type="predicted"/>
<organism evidence="1 2">
    <name type="scientific">Azospirillum brasilense</name>
    <dbReference type="NCBI Taxonomy" id="192"/>
    <lineage>
        <taxon>Bacteria</taxon>
        <taxon>Pseudomonadati</taxon>
        <taxon>Pseudomonadota</taxon>
        <taxon>Alphaproteobacteria</taxon>
        <taxon>Rhodospirillales</taxon>
        <taxon>Azospirillaceae</taxon>
        <taxon>Azospirillum</taxon>
    </lineage>
</organism>
<dbReference type="RefSeq" id="WP_149164770.1">
    <property type="nucleotide sequence ID" value="NZ_QOKV01000005.1"/>
</dbReference>
<gene>
    <name evidence="1" type="ORF">DS837_10895</name>
</gene>
<reference evidence="1 2" key="1">
    <citation type="submission" date="2018-07" db="EMBL/GenBank/DDBJ databases">
        <title>Genome sequence of Roseomonas fauriae ATCC 49958.</title>
        <authorList>
            <person name="Sant'Anna F.H."/>
            <person name="Baldani J.I."/>
            <person name="Zilli J.E."/>
            <person name="Reis V.M."/>
            <person name="Hartmann A."/>
            <person name="Cruz L."/>
            <person name="de Souza E.M."/>
            <person name="de Oliveira Pedrosa F."/>
            <person name="Passaglia L.M.P."/>
        </authorList>
    </citation>
    <scope>NUCLEOTIDE SEQUENCE [LARGE SCALE GENOMIC DNA]</scope>
    <source>
        <strain evidence="1 2">ATCC 49958</strain>
    </source>
</reference>
<dbReference type="AlphaFoldDB" id="A0A6L3B2N6"/>
<evidence type="ECO:0000313" key="1">
    <source>
        <dbReference type="EMBL" id="KAA0686197.1"/>
    </source>
</evidence>
<dbReference type="Proteomes" id="UP000476837">
    <property type="component" value="Unassembled WGS sequence"/>
</dbReference>
<accession>A0A6L3B2N6</accession>